<keyword evidence="1" id="KW-0472">Membrane</keyword>
<feature type="transmembrane region" description="Helical" evidence="1">
    <location>
        <begin position="470"/>
        <end position="489"/>
    </location>
</feature>
<evidence type="ECO:0000313" key="3">
    <source>
        <dbReference type="EMBL" id="KAJ8911126.1"/>
    </source>
</evidence>
<keyword evidence="2" id="KW-0732">Signal</keyword>
<dbReference type="EMBL" id="JANEYG010000215">
    <property type="protein sequence ID" value="KAJ8911126.1"/>
    <property type="molecule type" value="Genomic_DNA"/>
</dbReference>
<sequence>MEDAIMQLLLQLLAAVSCQYQLEPINNTVGIYYQEEGKIEISNRKWTLLVYKDVQPIREALDHNNKILNNMLNFLNLEHTPIKAFYASVKTHISLLEQISESLNLKFEEVYADTKRYKRGVFNGIGTIFKSITGNLDSSDGEYYNDCINKLNRDEHQLETLLKNQISVTTSVIQSFNSTIQKFKVDEETFNNDINQIQKALIEITDEINVCQTKDNPSFNNYPERLGKLTPNIPLTEPDWYTLYRLYPIPILDNRTGLHHILGTSQRYIAKNDDSLLYVPLQDTRDCKRLMSNVKLCTDLLPYPIDSDAICEAQLLRPLSAFPKTCQSNLIFAKDYGVQRLVKNQWLITISDPLPVTIKCPDREVVSKSIDTNSILKLQPNCNAFIGITRVHAEPYYESNNFTYDKHHVLIPYDCCEHLPEKHELPKLEPLKLSKLNTDDLDVAKHKLDQYSDELNKLIDEPFITKHISWFIYLTITLLICLIVLYTFCKCRRKRKVGLAISGSDDQPPGHPKAKHYFKNYKYLLPRRRPNVHARESTEDEDIELNSIIAPGICQHLDNILDSILRTRNDNASNPDVIKDPHHLRSERGKDQHQLILTMEPQAKITVQAMVHRTADDTIVPRETPVLHTDVCPPPINHTDDVQRPSAASHLDDITALLATTPLLPQQVQVMHAKILPGSEKKSN</sequence>
<dbReference type="AlphaFoldDB" id="A0AAV8VB29"/>
<gene>
    <name evidence="3" type="ORF">NQ315_003302</name>
</gene>
<proteinExistence type="predicted"/>
<feature type="chain" id="PRO_5043619872" description="Envelope fusion protein" evidence="2">
    <location>
        <begin position="19"/>
        <end position="684"/>
    </location>
</feature>
<organism evidence="3 4">
    <name type="scientific">Exocentrus adspersus</name>
    <dbReference type="NCBI Taxonomy" id="1586481"/>
    <lineage>
        <taxon>Eukaryota</taxon>
        <taxon>Metazoa</taxon>
        <taxon>Ecdysozoa</taxon>
        <taxon>Arthropoda</taxon>
        <taxon>Hexapoda</taxon>
        <taxon>Insecta</taxon>
        <taxon>Pterygota</taxon>
        <taxon>Neoptera</taxon>
        <taxon>Endopterygota</taxon>
        <taxon>Coleoptera</taxon>
        <taxon>Polyphaga</taxon>
        <taxon>Cucujiformia</taxon>
        <taxon>Chrysomeloidea</taxon>
        <taxon>Cerambycidae</taxon>
        <taxon>Lamiinae</taxon>
        <taxon>Acanthocinini</taxon>
        <taxon>Exocentrus</taxon>
    </lineage>
</organism>
<evidence type="ECO:0000256" key="1">
    <source>
        <dbReference type="SAM" id="Phobius"/>
    </source>
</evidence>
<dbReference type="Proteomes" id="UP001159042">
    <property type="component" value="Unassembled WGS sequence"/>
</dbReference>
<keyword evidence="1" id="KW-1133">Transmembrane helix</keyword>
<feature type="signal peptide" evidence="2">
    <location>
        <begin position="1"/>
        <end position="18"/>
    </location>
</feature>
<dbReference type="InterPro" id="IPR022048">
    <property type="entry name" value="Envelope_fusion-like"/>
</dbReference>
<protein>
    <recommendedName>
        <fullName evidence="5">Envelope fusion protein</fullName>
    </recommendedName>
</protein>
<name>A0AAV8VB29_9CUCU</name>
<evidence type="ECO:0000313" key="4">
    <source>
        <dbReference type="Proteomes" id="UP001159042"/>
    </source>
</evidence>
<comment type="caution">
    <text evidence="3">The sequence shown here is derived from an EMBL/GenBank/DDBJ whole genome shotgun (WGS) entry which is preliminary data.</text>
</comment>
<evidence type="ECO:0000256" key="2">
    <source>
        <dbReference type="SAM" id="SignalP"/>
    </source>
</evidence>
<evidence type="ECO:0008006" key="5">
    <source>
        <dbReference type="Google" id="ProtNLM"/>
    </source>
</evidence>
<keyword evidence="1" id="KW-0812">Transmembrane</keyword>
<keyword evidence="4" id="KW-1185">Reference proteome</keyword>
<dbReference type="Pfam" id="PF12259">
    <property type="entry name" value="Baculo_F"/>
    <property type="match status" value="2"/>
</dbReference>
<accession>A0AAV8VB29</accession>
<reference evidence="3 4" key="1">
    <citation type="journal article" date="2023" name="Insect Mol. Biol.">
        <title>Genome sequencing provides insights into the evolution of gene families encoding plant cell wall-degrading enzymes in longhorned beetles.</title>
        <authorList>
            <person name="Shin N.R."/>
            <person name="Okamura Y."/>
            <person name="Kirsch R."/>
            <person name="Pauchet Y."/>
        </authorList>
    </citation>
    <scope>NUCLEOTIDE SEQUENCE [LARGE SCALE GENOMIC DNA]</scope>
    <source>
        <strain evidence="3">EAD_L_NR</strain>
    </source>
</reference>